<evidence type="ECO:0000313" key="2">
    <source>
        <dbReference type="Proteomes" id="UP000636010"/>
    </source>
</evidence>
<proteinExistence type="predicted"/>
<evidence type="ECO:0000313" key="1">
    <source>
        <dbReference type="EMBL" id="GGC54393.1"/>
    </source>
</evidence>
<gene>
    <name evidence="1" type="ORF">GCM10011506_45020</name>
</gene>
<accession>A0ABQ1N5K5</accession>
<dbReference type="Proteomes" id="UP000636010">
    <property type="component" value="Unassembled WGS sequence"/>
</dbReference>
<keyword evidence="2" id="KW-1185">Reference proteome</keyword>
<comment type="caution">
    <text evidence="1">The sequence shown here is derived from an EMBL/GenBank/DDBJ whole genome shotgun (WGS) entry which is preliminary data.</text>
</comment>
<reference evidence="2" key="1">
    <citation type="journal article" date="2019" name="Int. J. Syst. Evol. Microbiol.">
        <title>The Global Catalogue of Microorganisms (GCM) 10K type strain sequencing project: providing services to taxonomists for standard genome sequencing and annotation.</title>
        <authorList>
            <consortium name="The Broad Institute Genomics Platform"/>
            <consortium name="The Broad Institute Genome Sequencing Center for Infectious Disease"/>
            <person name="Wu L."/>
            <person name="Ma J."/>
        </authorList>
    </citation>
    <scope>NUCLEOTIDE SEQUENCE [LARGE SCALE GENOMIC DNA]</scope>
    <source>
        <strain evidence="2">CGMCC 1.10832</strain>
    </source>
</reference>
<name>A0ABQ1N5K5_9BACT</name>
<dbReference type="EMBL" id="BMEC01000020">
    <property type="protein sequence ID" value="GGC54393.1"/>
    <property type="molecule type" value="Genomic_DNA"/>
</dbReference>
<organism evidence="1 2">
    <name type="scientific">Marivirga lumbricoides</name>
    <dbReference type="NCBI Taxonomy" id="1046115"/>
    <lineage>
        <taxon>Bacteria</taxon>
        <taxon>Pseudomonadati</taxon>
        <taxon>Bacteroidota</taxon>
        <taxon>Cytophagia</taxon>
        <taxon>Cytophagales</taxon>
        <taxon>Marivirgaceae</taxon>
        <taxon>Marivirga</taxon>
    </lineage>
</organism>
<protein>
    <submittedName>
        <fullName evidence="1">Uncharacterized protein</fullName>
    </submittedName>
</protein>
<sequence>MKDKTNAVNKDGMSKGRLIFRNIFFEGIPATDAASSKETGICLIPLPIILDAIKPNFPRYAINRMSEVP</sequence>